<reference evidence="2" key="1">
    <citation type="journal article" date="2020" name="Stud. Mycol.">
        <title>101 Dothideomycetes genomes: a test case for predicting lifestyles and emergence of pathogens.</title>
        <authorList>
            <person name="Haridas S."/>
            <person name="Albert R."/>
            <person name="Binder M."/>
            <person name="Bloem J."/>
            <person name="Labutti K."/>
            <person name="Salamov A."/>
            <person name="Andreopoulos B."/>
            <person name="Baker S."/>
            <person name="Barry K."/>
            <person name="Bills G."/>
            <person name="Bluhm B."/>
            <person name="Cannon C."/>
            <person name="Castanera R."/>
            <person name="Culley D."/>
            <person name="Daum C."/>
            <person name="Ezra D."/>
            <person name="Gonzalez J."/>
            <person name="Henrissat B."/>
            <person name="Kuo A."/>
            <person name="Liang C."/>
            <person name="Lipzen A."/>
            <person name="Lutzoni F."/>
            <person name="Magnuson J."/>
            <person name="Mondo S."/>
            <person name="Nolan M."/>
            <person name="Ohm R."/>
            <person name="Pangilinan J."/>
            <person name="Park H.-J."/>
            <person name="Ramirez L."/>
            <person name="Alfaro M."/>
            <person name="Sun H."/>
            <person name="Tritt A."/>
            <person name="Yoshinaga Y."/>
            <person name="Zwiers L.-H."/>
            <person name="Turgeon B."/>
            <person name="Goodwin S."/>
            <person name="Spatafora J."/>
            <person name="Crous P."/>
            <person name="Grigoriev I."/>
        </authorList>
    </citation>
    <scope>NUCLEOTIDE SEQUENCE</scope>
    <source>
        <strain evidence="2">CBS 133067</strain>
    </source>
</reference>
<sequence>MCLDGRAGDMSGPAGLRASCQRAHRAPQAHAGDPIPHNAKIEDARAAFADCVRQYTAAVEAYGRAEARRGQTHKPKDAIEVGVLVLKELGAIPEVVEGMLDVMRVQAGLPAIATGDRTEDLDWEDEFDWGSFCERGSIYDSSKAALTT</sequence>
<dbReference type="AlphaFoldDB" id="A0A9P4I8Z7"/>
<organism evidence="2 3">
    <name type="scientific">Rhizodiscina lignyota</name>
    <dbReference type="NCBI Taxonomy" id="1504668"/>
    <lineage>
        <taxon>Eukaryota</taxon>
        <taxon>Fungi</taxon>
        <taxon>Dikarya</taxon>
        <taxon>Ascomycota</taxon>
        <taxon>Pezizomycotina</taxon>
        <taxon>Dothideomycetes</taxon>
        <taxon>Pleosporomycetidae</taxon>
        <taxon>Aulographales</taxon>
        <taxon>Rhizodiscinaceae</taxon>
        <taxon>Rhizodiscina</taxon>
    </lineage>
</organism>
<evidence type="ECO:0000256" key="1">
    <source>
        <dbReference type="SAM" id="MobiDB-lite"/>
    </source>
</evidence>
<comment type="caution">
    <text evidence="2">The sequence shown here is derived from an EMBL/GenBank/DDBJ whole genome shotgun (WGS) entry which is preliminary data.</text>
</comment>
<protein>
    <submittedName>
        <fullName evidence="2">Uncharacterized protein</fullName>
    </submittedName>
</protein>
<evidence type="ECO:0000313" key="2">
    <source>
        <dbReference type="EMBL" id="KAF2094232.1"/>
    </source>
</evidence>
<evidence type="ECO:0000313" key="3">
    <source>
        <dbReference type="Proteomes" id="UP000799772"/>
    </source>
</evidence>
<dbReference type="EMBL" id="ML978135">
    <property type="protein sequence ID" value="KAF2094232.1"/>
    <property type="molecule type" value="Genomic_DNA"/>
</dbReference>
<name>A0A9P4I8Z7_9PEZI</name>
<proteinExistence type="predicted"/>
<accession>A0A9P4I8Z7</accession>
<keyword evidence="3" id="KW-1185">Reference proteome</keyword>
<dbReference type="Proteomes" id="UP000799772">
    <property type="component" value="Unassembled WGS sequence"/>
</dbReference>
<feature type="region of interest" description="Disordered" evidence="1">
    <location>
        <begin position="1"/>
        <end position="36"/>
    </location>
</feature>
<gene>
    <name evidence="2" type="ORF">NA57DRAFT_60865</name>
</gene>